<feature type="compositionally biased region" description="Low complexity" evidence="1">
    <location>
        <begin position="175"/>
        <end position="192"/>
    </location>
</feature>
<feature type="compositionally biased region" description="Polar residues" evidence="1">
    <location>
        <begin position="101"/>
        <end position="114"/>
    </location>
</feature>
<dbReference type="STRING" id="112498.A0A2D3UMN4"/>
<evidence type="ECO:0000313" key="3">
    <source>
        <dbReference type="Proteomes" id="UP000225277"/>
    </source>
</evidence>
<proteinExistence type="predicted"/>
<protein>
    <submittedName>
        <fullName evidence="2">Uncharacterized protein</fullName>
    </submittedName>
</protein>
<gene>
    <name evidence="2" type="ORF">RCC_00091</name>
</gene>
<dbReference type="Proteomes" id="UP000225277">
    <property type="component" value="Unassembled WGS sequence"/>
</dbReference>
<evidence type="ECO:0000313" key="2">
    <source>
        <dbReference type="EMBL" id="CZT14118.1"/>
    </source>
</evidence>
<feature type="compositionally biased region" description="Polar residues" evidence="1">
    <location>
        <begin position="79"/>
        <end position="90"/>
    </location>
</feature>
<dbReference type="OrthoDB" id="3649215at2759"/>
<reference evidence="2 3" key="1">
    <citation type="submission" date="2016-03" db="EMBL/GenBank/DDBJ databases">
        <authorList>
            <person name="Ploux O."/>
        </authorList>
    </citation>
    <scope>NUCLEOTIDE SEQUENCE [LARGE SCALE GENOMIC DNA]</scope>
    <source>
        <strain evidence="2 3">URUG2</strain>
    </source>
</reference>
<evidence type="ECO:0000256" key="1">
    <source>
        <dbReference type="SAM" id="MobiDB-lite"/>
    </source>
</evidence>
<dbReference type="EMBL" id="FJUY01000001">
    <property type="protein sequence ID" value="CZT14118.1"/>
    <property type="molecule type" value="Genomic_DNA"/>
</dbReference>
<name>A0A2D3UMN4_9PEZI</name>
<feature type="region of interest" description="Disordered" evidence="1">
    <location>
        <begin position="72"/>
        <end position="231"/>
    </location>
</feature>
<feature type="compositionally biased region" description="Polar residues" evidence="1">
    <location>
        <begin position="202"/>
        <end position="211"/>
    </location>
</feature>
<dbReference type="AlphaFoldDB" id="A0A2D3UMN4"/>
<dbReference type="RefSeq" id="XP_023621016.1">
    <property type="nucleotide sequence ID" value="XM_023765248.1"/>
</dbReference>
<organism evidence="2 3">
    <name type="scientific">Ramularia collo-cygni</name>
    <dbReference type="NCBI Taxonomy" id="112498"/>
    <lineage>
        <taxon>Eukaryota</taxon>
        <taxon>Fungi</taxon>
        <taxon>Dikarya</taxon>
        <taxon>Ascomycota</taxon>
        <taxon>Pezizomycotina</taxon>
        <taxon>Dothideomycetes</taxon>
        <taxon>Dothideomycetidae</taxon>
        <taxon>Mycosphaerellales</taxon>
        <taxon>Mycosphaerellaceae</taxon>
        <taxon>Ramularia</taxon>
    </lineage>
</organism>
<accession>A0A2D3UMN4</accession>
<sequence>MDFVSNWVTDKVAGFAKTGIEAGGTLAGNAVGGVGTLLENSGRAVGQSIAGAIGSVGGYINNYGQQVQNSMAADGPVSGGSQKKTAVKGTSASASRALSATPGTTRPLPSTRANALQKPVSSSTSSYPARPPPPRIARNLPSKKPSPPEPTAKAYPTRPPVSTSQSARTIDGRVRPSPASRARPPKPTATTANKKRFDNSKRPSISTSQSERTADGKVKISAASRPRPVKA</sequence>
<feature type="compositionally biased region" description="Low complexity" evidence="1">
    <location>
        <begin position="91"/>
        <end position="100"/>
    </location>
</feature>
<feature type="compositionally biased region" description="Low complexity" evidence="1">
    <location>
        <begin position="119"/>
        <end position="128"/>
    </location>
</feature>
<dbReference type="GeneID" id="35595497"/>
<keyword evidence="3" id="KW-1185">Reference proteome</keyword>